<dbReference type="InterPro" id="IPR059180">
    <property type="entry name" value="3D_YorM"/>
</dbReference>
<organism evidence="3 4">
    <name type="scientific">Blautia wexlerae</name>
    <dbReference type="NCBI Taxonomy" id="418240"/>
    <lineage>
        <taxon>Bacteria</taxon>
        <taxon>Bacillati</taxon>
        <taxon>Bacillota</taxon>
        <taxon>Clostridia</taxon>
        <taxon>Lachnospirales</taxon>
        <taxon>Lachnospiraceae</taxon>
        <taxon>Blautia</taxon>
    </lineage>
</organism>
<dbReference type="Gene3D" id="2.60.40.1080">
    <property type="match status" value="3"/>
</dbReference>
<feature type="domain" description="BIG2" evidence="2">
    <location>
        <begin position="36"/>
        <end position="108"/>
    </location>
</feature>
<evidence type="ECO:0000313" key="3">
    <source>
        <dbReference type="EMBL" id="MZL35049.1"/>
    </source>
</evidence>
<dbReference type="RefSeq" id="WP_161234255.1">
    <property type="nucleotide sequence ID" value="NZ_WWVI01000068.1"/>
</dbReference>
<dbReference type="EMBL" id="WWVQ01000067">
    <property type="protein sequence ID" value="MZL35049.1"/>
    <property type="molecule type" value="Genomic_DNA"/>
</dbReference>
<comment type="caution">
    <text evidence="3">The sequence shown here is derived from an EMBL/GenBank/DDBJ whole genome shotgun (WGS) entry which is preliminary data.</text>
</comment>
<dbReference type="GO" id="GO:0004553">
    <property type="term" value="F:hydrolase activity, hydrolyzing O-glycosyl compounds"/>
    <property type="evidence" value="ECO:0007669"/>
    <property type="project" value="InterPro"/>
</dbReference>
<dbReference type="InterPro" id="IPR003343">
    <property type="entry name" value="Big_2"/>
</dbReference>
<dbReference type="PANTHER" id="PTHR30124:SF0">
    <property type="entry name" value="MEMBRANE-BOUND LYTIC MUREIN TRANSGLYCOSYLASE A"/>
    <property type="match status" value="1"/>
</dbReference>
<dbReference type="PANTHER" id="PTHR30124">
    <property type="entry name" value="MEMBRANE-BOUND LYTIC MUREIN TRANSGLYCOSYLASE A"/>
    <property type="match status" value="1"/>
</dbReference>
<proteinExistence type="predicted"/>
<reference evidence="3 4" key="1">
    <citation type="journal article" date="2019" name="Nat. Med.">
        <title>A library of human gut bacterial isolates paired with longitudinal multiomics data enables mechanistic microbiome research.</title>
        <authorList>
            <person name="Poyet M."/>
            <person name="Groussin M."/>
            <person name="Gibbons S.M."/>
            <person name="Avila-Pacheco J."/>
            <person name="Jiang X."/>
            <person name="Kearney S.M."/>
            <person name="Perrotta A.R."/>
            <person name="Berdy B."/>
            <person name="Zhao S."/>
            <person name="Lieberman T.D."/>
            <person name="Swanson P.K."/>
            <person name="Smith M."/>
            <person name="Roesemann S."/>
            <person name="Alexander J.E."/>
            <person name="Rich S.A."/>
            <person name="Livny J."/>
            <person name="Vlamakis H."/>
            <person name="Clish C."/>
            <person name="Bullock K."/>
            <person name="Deik A."/>
            <person name="Scott J."/>
            <person name="Pierce K.A."/>
            <person name="Xavier R.J."/>
            <person name="Alm E.J."/>
        </authorList>
    </citation>
    <scope>NUCLEOTIDE SEQUENCE [LARGE SCALE GENOMIC DNA]</scope>
    <source>
        <strain evidence="3 4">BIOML-A1</strain>
    </source>
</reference>
<dbReference type="GO" id="GO:0009254">
    <property type="term" value="P:peptidoglycan turnover"/>
    <property type="evidence" value="ECO:0007669"/>
    <property type="project" value="InterPro"/>
</dbReference>
<feature type="signal peptide" evidence="1">
    <location>
        <begin position="1"/>
        <end position="24"/>
    </location>
</feature>
<sequence length="366" mass="39440">MKPLKSLLAVSLSAAMLFSAPVSGITGMEPQTVEAATKSCKLNRSSVTMNAGSSTRLTLSNAVSGKIVWRSSNTKIATVTNGTVKGKKAGSTYIYAVYGGRTYKCRVTIKEAKTPVLNKTSLTLNLDGQYNLVLKNAPGKATWKSSNPSVASVDDGFVYAREKVNTTITARYGGKNYTCLITVLNTKIELNYEAADVRLGHPLQLKLKNASGPITWSSENPKVATVDKNGKVTGIRKGCIYITAKYKGRPYRCEVYVVKNNERYVGMCKVTYYCECDICSEGLVNSQGKPIGSTGEVLKANYSIAVDPSVIPLGSDVLIGDKVYKAVDTGGAIKGKRIDVYLGDSPSAHKLSLRMGLRNYPVRVLN</sequence>
<protein>
    <recommendedName>
        <fullName evidence="2">BIG2 domain-containing protein</fullName>
    </recommendedName>
</protein>
<feature type="domain" description="BIG2" evidence="2">
    <location>
        <begin position="111"/>
        <end position="182"/>
    </location>
</feature>
<feature type="domain" description="BIG2" evidence="2">
    <location>
        <begin position="184"/>
        <end position="254"/>
    </location>
</feature>
<dbReference type="SUPFAM" id="SSF50685">
    <property type="entry name" value="Barwin-like endoglucanases"/>
    <property type="match status" value="1"/>
</dbReference>
<keyword evidence="1" id="KW-0732">Signal</keyword>
<dbReference type="InterPro" id="IPR026044">
    <property type="entry name" value="MltA"/>
</dbReference>
<dbReference type="SMART" id="SM00635">
    <property type="entry name" value="BID_2"/>
    <property type="match status" value="3"/>
</dbReference>
<feature type="chain" id="PRO_5039613263" description="BIG2 domain-containing protein" evidence="1">
    <location>
        <begin position="25"/>
        <end position="366"/>
    </location>
</feature>
<dbReference type="InterPro" id="IPR008964">
    <property type="entry name" value="Invasin/intimin_cell_adhesion"/>
</dbReference>
<dbReference type="CDD" id="cd14667">
    <property type="entry name" value="3D_containing_proteins"/>
    <property type="match status" value="1"/>
</dbReference>
<evidence type="ECO:0000256" key="1">
    <source>
        <dbReference type="SAM" id="SignalP"/>
    </source>
</evidence>
<name>A0A6L8T6D4_9FIRM</name>
<dbReference type="GO" id="GO:0008933">
    <property type="term" value="F:peptidoglycan lytic transglycosylase activity"/>
    <property type="evidence" value="ECO:0007669"/>
    <property type="project" value="TreeGrafter"/>
</dbReference>
<evidence type="ECO:0000313" key="4">
    <source>
        <dbReference type="Proteomes" id="UP000477285"/>
    </source>
</evidence>
<dbReference type="Proteomes" id="UP000477285">
    <property type="component" value="Unassembled WGS sequence"/>
</dbReference>
<dbReference type="InterPro" id="IPR036908">
    <property type="entry name" value="RlpA-like_sf"/>
</dbReference>
<dbReference type="Pfam" id="PF02368">
    <property type="entry name" value="Big_2"/>
    <property type="match status" value="2"/>
</dbReference>
<gene>
    <name evidence="3" type="ORF">GT728_18165</name>
</gene>
<dbReference type="SUPFAM" id="SSF49373">
    <property type="entry name" value="Invasin/intimin cell-adhesion fragments"/>
    <property type="match status" value="3"/>
</dbReference>
<evidence type="ECO:0000259" key="2">
    <source>
        <dbReference type="SMART" id="SM00635"/>
    </source>
</evidence>
<dbReference type="Gene3D" id="2.40.40.10">
    <property type="entry name" value="RlpA-like domain"/>
    <property type="match status" value="1"/>
</dbReference>
<dbReference type="GO" id="GO:0009253">
    <property type="term" value="P:peptidoglycan catabolic process"/>
    <property type="evidence" value="ECO:0007669"/>
    <property type="project" value="TreeGrafter"/>
</dbReference>
<dbReference type="Pfam" id="PF06725">
    <property type="entry name" value="3D"/>
    <property type="match status" value="1"/>
</dbReference>
<dbReference type="InterPro" id="IPR010611">
    <property type="entry name" value="3D_dom"/>
</dbReference>
<accession>A0A6L8T6D4</accession>
<dbReference type="AlphaFoldDB" id="A0A6L8T6D4"/>
<dbReference type="GO" id="GO:0019867">
    <property type="term" value="C:outer membrane"/>
    <property type="evidence" value="ECO:0007669"/>
    <property type="project" value="InterPro"/>
</dbReference>